<sequence>MSLEIFHFAFQGHISITILMESTSRCEKELDSPSIIKQEDEVYFDGYGHHEIHSEMIEDPARTTAYLRAINSIDIEGRSVLDVGSGSSILSMFAVQAGARVAVGVEASDVVDIARKIIRHNEFEDDVVVVRGYLEDIPPPQILKYSKYGFDVIMSEWMGFGLFFEGMLSTVIKARNRYSVGKVKAPLSPSSSEANPKTPLETSTVSSSSSSQSKFRQQNLCGSDIIDLMFSHPSASVKAPLSPSSSEANPKTPLETSTVSSSSSSQSKFRQQNLCGSDIIDLMFSHPSASVSSASSLTEFPIILPSRSIIFIDMCDCTAYVADRHHALTDIYGTGLDFSELAKEKFREPQVDTLSEKELVSECPCPLYHLDMATCDEHAQDFIGEFVLKPKHVTKAGKKRKPTKYATSPHHQQENSIVVNCFTLWFDCIMWEKTDDEVKDIKSDIASRVAHGDVTLLYPFQEEAEAESSLLLMHRRATYSAEKLAYAHGTTQDNILSTSPFAPSTHWAQTQLYLSKSIVVLPGDTVKGSLSMIRVGKNKRNVGIELNITLEDSNGETKILMKEKYLLR</sequence>
<dbReference type="EMBL" id="BQXS01012451">
    <property type="protein sequence ID" value="GKT23229.1"/>
    <property type="molecule type" value="Genomic_DNA"/>
</dbReference>
<reference evidence="6" key="1">
    <citation type="submission" date="2022-03" db="EMBL/GenBank/DDBJ databases">
        <title>Draft genome sequence of Aduncisulcus paluster, a free-living microaerophilic Fornicata.</title>
        <authorList>
            <person name="Yuyama I."/>
            <person name="Kume K."/>
            <person name="Tamura T."/>
            <person name="Inagaki Y."/>
            <person name="Hashimoto T."/>
        </authorList>
    </citation>
    <scope>NUCLEOTIDE SEQUENCE</scope>
    <source>
        <strain evidence="6">NY0171</strain>
    </source>
</reference>
<proteinExistence type="predicted"/>
<evidence type="ECO:0000256" key="3">
    <source>
        <dbReference type="ARBA" id="ARBA00022691"/>
    </source>
</evidence>
<dbReference type="CDD" id="cd02440">
    <property type="entry name" value="AdoMet_MTases"/>
    <property type="match status" value="1"/>
</dbReference>
<feature type="compositionally biased region" description="Low complexity" evidence="4">
    <location>
        <begin position="202"/>
        <end position="213"/>
    </location>
</feature>
<dbReference type="Proteomes" id="UP001057375">
    <property type="component" value="Unassembled WGS sequence"/>
</dbReference>
<evidence type="ECO:0000259" key="5">
    <source>
        <dbReference type="Pfam" id="PF22528"/>
    </source>
</evidence>
<dbReference type="Pfam" id="PF22528">
    <property type="entry name" value="PRMT_C"/>
    <property type="match status" value="1"/>
</dbReference>
<dbReference type="Gene3D" id="2.70.160.11">
    <property type="entry name" value="Hnrnp arginine n-methyltransferase1"/>
    <property type="match status" value="1"/>
</dbReference>
<gene>
    <name evidence="6" type="ORF">ADUPG1_012361</name>
</gene>
<protein>
    <submittedName>
        <fullName evidence="6">Protein arginine N-methyltransferase like protein</fullName>
    </submittedName>
</protein>
<dbReference type="PANTHER" id="PTHR11006:SF53">
    <property type="entry name" value="PROTEIN ARGININE N-METHYLTRANSFERASE 3"/>
    <property type="match status" value="1"/>
</dbReference>
<dbReference type="InterPro" id="IPR025799">
    <property type="entry name" value="Arg_MeTrfase"/>
</dbReference>
<evidence type="ECO:0000313" key="7">
    <source>
        <dbReference type="Proteomes" id="UP001057375"/>
    </source>
</evidence>
<feature type="region of interest" description="Disordered" evidence="4">
    <location>
        <begin position="184"/>
        <end position="213"/>
    </location>
</feature>
<evidence type="ECO:0000313" key="6">
    <source>
        <dbReference type="EMBL" id="GKT23229.1"/>
    </source>
</evidence>
<dbReference type="Gene3D" id="3.40.50.150">
    <property type="entry name" value="Vaccinia Virus protein VP39"/>
    <property type="match status" value="1"/>
</dbReference>
<feature type="domain" description="Protein arginine N-methyltransferase" evidence="5">
    <location>
        <begin position="492"/>
        <end position="551"/>
    </location>
</feature>
<keyword evidence="3" id="KW-0949">S-adenosyl-L-methionine</keyword>
<comment type="caution">
    <text evidence="6">The sequence shown here is derived from an EMBL/GenBank/DDBJ whole genome shotgun (WGS) entry which is preliminary data.</text>
</comment>
<feature type="region of interest" description="Disordered" evidence="4">
    <location>
        <begin position="239"/>
        <end position="267"/>
    </location>
</feature>
<keyword evidence="1" id="KW-0489">Methyltransferase</keyword>
<dbReference type="InterPro" id="IPR055135">
    <property type="entry name" value="PRMT_dom"/>
</dbReference>
<evidence type="ECO:0000256" key="2">
    <source>
        <dbReference type="ARBA" id="ARBA00022679"/>
    </source>
</evidence>
<keyword evidence="2" id="KW-0808">Transferase</keyword>
<accession>A0ABQ5JZ76</accession>
<keyword evidence="7" id="KW-1185">Reference proteome</keyword>
<organism evidence="6 7">
    <name type="scientific">Aduncisulcus paluster</name>
    <dbReference type="NCBI Taxonomy" id="2918883"/>
    <lineage>
        <taxon>Eukaryota</taxon>
        <taxon>Metamonada</taxon>
        <taxon>Carpediemonas-like organisms</taxon>
        <taxon>Aduncisulcus</taxon>
    </lineage>
</organism>
<evidence type="ECO:0000256" key="1">
    <source>
        <dbReference type="ARBA" id="ARBA00022603"/>
    </source>
</evidence>
<dbReference type="InterPro" id="IPR029063">
    <property type="entry name" value="SAM-dependent_MTases_sf"/>
</dbReference>
<dbReference type="PANTHER" id="PTHR11006">
    <property type="entry name" value="PROTEIN ARGININE N-METHYLTRANSFERASE"/>
    <property type="match status" value="1"/>
</dbReference>
<feature type="compositionally biased region" description="Low complexity" evidence="4">
    <location>
        <begin position="256"/>
        <end position="267"/>
    </location>
</feature>
<evidence type="ECO:0000256" key="4">
    <source>
        <dbReference type="SAM" id="MobiDB-lite"/>
    </source>
</evidence>
<name>A0ABQ5JZ76_9EUKA</name>
<dbReference type="Pfam" id="PF06325">
    <property type="entry name" value="PrmA"/>
    <property type="match status" value="1"/>
</dbReference>
<dbReference type="SUPFAM" id="SSF53335">
    <property type="entry name" value="S-adenosyl-L-methionine-dependent methyltransferases"/>
    <property type="match status" value="2"/>
</dbReference>